<keyword evidence="4" id="KW-1185">Reference proteome</keyword>
<organism evidence="3 4">
    <name type="scientific">Pleurodeles waltl</name>
    <name type="common">Iberian ribbed newt</name>
    <dbReference type="NCBI Taxonomy" id="8319"/>
    <lineage>
        <taxon>Eukaryota</taxon>
        <taxon>Metazoa</taxon>
        <taxon>Chordata</taxon>
        <taxon>Craniata</taxon>
        <taxon>Vertebrata</taxon>
        <taxon>Euteleostomi</taxon>
        <taxon>Amphibia</taxon>
        <taxon>Batrachia</taxon>
        <taxon>Caudata</taxon>
        <taxon>Salamandroidea</taxon>
        <taxon>Salamandridae</taxon>
        <taxon>Pleurodelinae</taxon>
        <taxon>Pleurodeles</taxon>
    </lineage>
</organism>
<feature type="chain" id="PRO_5043529611" evidence="2">
    <location>
        <begin position="25"/>
        <end position="132"/>
    </location>
</feature>
<feature type="signal peptide" evidence="2">
    <location>
        <begin position="1"/>
        <end position="24"/>
    </location>
</feature>
<feature type="compositionally biased region" description="Basic and acidic residues" evidence="1">
    <location>
        <begin position="85"/>
        <end position="104"/>
    </location>
</feature>
<dbReference type="AlphaFoldDB" id="A0AAV7LBX3"/>
<reference evidence="3" key="1">
    <citation type="journal article" date="2022" name="bioRxiv">
        <title>Sequencing and chromosome-scale assembly of the giantPleurodeles waltlgenome.</title>
        <authorList>
            <person name="Brown T."/>
            <person name="Elewa A."/>
            <person name="Iarovenko S."/>
            <person name="Subramanian E."/>
            <person name="Araus A.J."/>
            <person name="Petzold A."/>
            <person name="Susuki M."/>
            <person name="Suzuki K.-i.T."/>
            <person name="Hayashi T."/>
            <person name="Toyoda A."/>
            <person name="Oliveira C."/>
            <person name="Osipova E."/>
            <person name="Leigh N.D."/>
            <person name="Simon A."/>
            <person name="Yun M.H."/>
        </authorList>
    </citation>
    <scope>NUCLEOTIDE SEQUENCE</scope>
    <source>
        <strain evidence="3">20211129_DDA</strain>
        <tissue evidence="3">Liver</tissue>
    </source>
</reference>
<evidence type="ECO:0000313" key="3">
    <source>
        <dbReference type="EMBL" id="KAJ1089052.1"/>
    </source>
</evidence>
<proteinExistence type="predicted"/>
<accession>A0AAV7LBX3</accession>
<feature type="compositionally biased region" description="Basic and acidic residues" evidence="1">
    <location>
        <begin position="122"/>
        <end position="132"/>
    </location>
</feature>
<comment type="caution">
    <text evidence="3">The sequence shown here is derived from an EMBL/GenBank/DDBJ whole genome shotgun (WGS) entry which is preliminary data.</text>
</comment>
<feature type="region of interest" description="Disordered" evidence="1">
    <location>
        <begin position="74"/>
        <end position="132"/>
    </location>
</feature>
<evidence type="ECO:0000256" key="1">
    <source>
        <dbReference type="SAM" id="MobiDB-lite"/>
    </source>
</evidence>
<sequence length="132" mass="14446">MARMSANELGGFLWLVHYLPMTLGIGNPAIRIPKNVPVRGCDEEEEDKIAEAGNLDIRVPDSLNIKEGLRTARALGSEDAEGGEDEQRGEQVSEGERVTHDQNFVKKQPSKGRNDPATGQDSPKKPRLEGRG</sequence>
<evidence type="ECO:0000256" key="2">
    <source>
        <dbReference type="SAM" id="SignalP"/>
    </source>
</evidence>
<gene>
    <name evidence="3" type="ORF">NDU88_002205</name>
</gene>
<name>A0AAV7LBX3_PLEWA</name>
<protein>
    <submittedName>
        <fullName evidence="3">Uncharacterized protein</fullName>
    </submittedName>
</protein>
<keyword evidence="2" id="KW-0732">Signal</keyword>
<dbReference type="Proteomes" id="UP001066276">
    <property type="component" value="Chromosome 11"/>
</dbReference>
<evidence type="ECO:0000313" key="4">
    <source>
        <dbReference type="Proteomes" id="UP001066276"/>
    </source>
</evidence>
<dbReference type="EMBL" id="JANPWB010000015">
    <property type="protein sequence ID" value="KAJ1089052.1"/>
    <property type="molecule type" value="Genomic_DNA"/>
</dbReference>